<comment type="caution">
    <text evidence="1">The sequence shown here is derived from an EMBL/GenBank/DDBJ whole genome shotgun (WGS) entry which is preliminary data.</text>
</comment>
<evidence type="ECO:0000313" key="2">
    <source>
        <dbReference type="Proteomes" id="UP000050961"/>
    </source>
</evidence>
<organism evidence="1 2">
    <name type="scientific">Liquorilactobacillus sucicola DSM 21376 = JCM 15457</name>
    <dbReference type="NCBI Taxonomy" id="1423806"/>
    <lineage>
        <taxon>Bacteria</taxon>
        <taxon>Bacillati</taxon>
        <taxon>Bacillota</taxon>
        <taxon>Bacilli</taxon>
        <taxon>Lactobacillales</taxon>
        <taxon>Lactobacillaceae</taxon>
        <taxon>Liquorilactobacillus</taxon>
    </lineage>
</organism>
<name>A0A023CVR4_9LACO</name>
<evidence type="ECO:0000313" key="1">
    <source>
        <dbReference type="EMBL" id="KRN05544.1"/>
    </source>
</evidence>
<accession>A0A023CVR4</accession>
<dbReference type="Proteomes" id="UP000050961">
    <property type="component" value="Unassembled WGS sequence"/>
</dbReference>
<protein>
    <recommendedName>
        <fullName evidence="3">Alpha/beta hydrolase</fullName>
    </recommendedName>
</protein>
<sequence length="74" mass="8510">MKTHKKIIKQNKILILAVGGELGFSRKLTDKLASFYEKVYGETISKSGHYVPKEEPQDLRRCLLTFIDNINQKS</sequence>
<evidence type="ECO:0008006" key="3">
    <source>
        <dbReference type="Google" id="ProtNLM"/>
    </source>
</evidence>
<keyword evidence="2" id="KW-1185">Reference proteome</keyword>
<dbReference type="InterPro" id="IPR029058">
    <property type="entry name" value="AB_hydrolase_fold"/>
</dbReference>
<gene>
    <name evidence="1" type="ORF">FD15_GL002106</name>
</gene>
<reference evidence="1 2" key="1">
    <citation type="journal article" date="2015" name="Genome Announc.">
        <title>Expanding the biotechnology potential of lactobacilli through comparative genomics of 213 strains and associated genera.</title>
        <authorList>
            <person name="Sun Z."/>
            <person name="Harris H.M."/>
            <person name="McCann A."/>
            <person name="Guo C."/>
            <person name="Argimon S."/>
            <person name="Zhang W."/>
            <person name="Yang X."/>
            <person name="Jeffery I.B."/>
            <person name="Cooney J.C."/>
            <person name="Kagawa T.F."/>
            <person name="Liu W."/>
            <person name="Song Y."/>
            <person name="Salvetti E."/>
            <person name="Wrobel A."/>
            <person name="Rasinkangas P."/>
            <person name="Parkhill J."/>
            <person name="Rea M.C."/>
            <person name="O'Sullivan O."/>
            <person name="Ritari J."/>
            <person name="Douillard F.P."/>
            <person name="Paul Ross R."/>
            <person name="Yang R."/>
            <person name="Briner A.E."/>
            <person name="Felis G.E."/>
            <person name="de Vos W.M."/>
            <person name="Barrangou R."/>
            <person name="Klaenhammer T.R."/>
            <person name="Caufield P.W."/>
            <person name="Cui Y."/>
            <person name="Zhang H."/>
            <person name="O'Toole P.W."/>
        </authorList>
    </citation>
    <scope>NUCLEOTIDE SEQUENCE [LARGE SCALE GENOMIC DNA]</scope>
    <source>
        <strain evidence="1 2">DSM 21376</strain>
    </source>
</reference>
<dbReference type="Gene3D" id="3.40.50.1820">
    <property type="entry name" value="alpha/beta hydrolase"/>
    <property type="match status" value="1"/>
</dbReference>
<dbReference type="EMBL" id="AYZF01000017">
    <property type="protein sequence ID" value="KRN05544.1"/>
    <property type="molecule type" value="Genomic_DNA"/>
</dbReference>
<proteinExistence type="predicted"/>
<dbReference type="PATRIC" id="fig|1423806.3.peg.2146"/>
<dbReference type="AlphaFoldDB" id="A0A023CVR4"/>
<dbReference type="OrthoDB" id="9773293at2"/>
<dbReference type="RefSeq" id="WP_034987117.1">
    <property type="nucleotide sequence ID" value="NZ_AYZF01000017.1"/>
</dbReference>
<dbReference type="STRING" id="1423806.FD15_GL002106"/>